<dbReference type="Pfam" id="PF00460">
    <property type="entry name" value="Flg_bb_rod"/>
    <property type="match status" value="1"/>
</dbReference>
<dbReference type="RefSeq" id="WP_249860185.1">
    <property type="nucleotide sequence ID" value="NZ_CP027059.1"/>
</dbReference>
<keyword evidence="7" id="KW-1185">Reference proteome</keyword>
<evidence type="ECO:0000313" key="7">
    <source>
        <dbReference type="Proteomes" id="UP001057134"/>
    </source>
</evidence>
<protein>
    <submittedName>
        <fullName evidence="6">Flagellar basal-body rod protein FlgG</fullName>
    </submittedName>
</protein>
<evidence type="ECO:0000259" key="4">
    <source>
        <dbReference type="Pfam" id="PF06429"/>
    </source>
</evidence>
<feature type="domain" description="Flagellar basal-body/hook protein C-terminal" evidence="4">
    <location>
        <begin position="241"/>
        <end position="286"/>
    </location>
</feature>
<reference evidence="6" key="1">
    <citation type="submission" date="2018-02" db="EMBL/GenBank/DDBJ databases">
        <authorList>
            <person name="Kim S.-K."/>
            <person name="Jung H.-I."/>
            <person name="Lee S.-W."/>
        </authorList>
    </citation>
    <scope>NUCLEOTIDE SEQUENCE</scope>
    <source>
        <strain evidence="6">SK3146</strain>
    </source>
</reference>
<name>A0ABY4RPL6_9BACL</name>
<evidence type="ECO:0000259" key="3">
    <source>
        <dbReference type="Pfam" id="PF00460"/>
    </source>
</evidence>
<dbReference type="SUPFAM" id="SSF117143">
    <property type="entry name" value="Flagellar hook protein flgE"/>
    <property type="match status" value="1"/>
</dbReference>
<keyword evidence="2" id="KW-0975">Bacterial flagellum</keyword>
<comment type="similarity">
    <text evidence="1 2">Belongs to the flagella basal body rod proteins family.</text>
</comment>
<evidence type="ECO:0000313" key="6">
    <source>
        <dbReference type="EMBL" id="UQZ84421.1"/>
    </source>
</evidence>
<dbReference type="InterPro" id="IPR053967">
    <property type="entry name" value="LlgE_F_G-like_D1"/>
</dbReference>
<dbReference type="Pfam" id="PF06429">
    <property type="entry name" value="Flg_bbr_C"/>
    <property type="match status" value="1"/>
</dbReference>
<organism evidence="6 7">
    <name type="scientific">Paenibacillus konkukensis</name>
    <dbReference type="NCBI Taxonomy" id="2020716"/>
    <lineage>
        <taxon>Bacteria</taxon>
        <taxon>Bacillati</taxon>
        <taxon>Bacillota</taxon>
        <taxon>Bacilli</taxon>
        <taxon>Bacillales</taxon>
        <taxon>Paenibacillaceae</taxon>
        <taxon>Paenibacillus</taxon>
    </lineage>
</organism>
<dbReference type="Proteomes" id="UP001057134">
    <property type="component" value="Chromosome"/>
</dbReference>
<dbReference type="NCBIfam" id="TIGR03506">
    <property type="entry name" value="FlgEFG_subfam"/>
    <property type="match status" value="1"/>
</dbReference>
<dbReference type="InterPro" id="IPR020013">
    <property type="entry name" value="Flagellar_FlgE/F/G"/>
</dbReference>
<sequence length="289" mass="31351">MNNSMINSSVTMRSLQQKLDMVANNLANLNTVGYKRQDASFQDVLTSVKQQPGGFEKQGRLSPLGYNQGWGARLVQAQLNMAQGSLKPTGESLDLAIEGDGLFEINNVVRDANNSLTTQTAWTRNGSFQLSQSTDPADPDLFLMTKDGQYVMGTDDSPIRIPANSSVNIESDGTIFASDDADKSAAPIEVGQIKMVRVLRPQLLQQLGDNMYSVPANAANREDILQTVDTGNNAVDPISVRQGFLEQSNVTLADEMTDLLQVQKAFQLNSRAVSSSDTMMGIANNLRNG</sequence>
<dbReference type="EMBL" id="CP027059">
    <property type="protein sequence ID" value="UQZ84421.1"/>
    <property type="molecule type" value="Genomic_DNA"/>
</dbReference>
<dbReference type="InterPro" id="IPR037925">
    <property type="entry name" value="FlgE/F/G-like"/>
</dbReference>
<dbReference type="PANTHER" id="PTHR30435:SF19">
    <property type="entry name" value="FLAGELLAR BASAL-BODY ROD PROTEIN FLGG"/>
    <property type="match status" value="1"/>
</dbReference>
<evidence type="ECO:0000259" key="5">
    <source>
        <dbReference type="Pfam" id="PF22692"/>
    </source>
</evidence>
<reference evidence="6" key="2">
    <citation type="journal article" date="2021" name="J Anim Sci Technol">
        <title>Complete genome sequence of Paenibacillus konkukensis sp. nov. SK3146 as a potential probiotic strain.</title>
        <authorList>
            <person name="Jung H.I."/>
            <person name="Park S."/>
            <person name="Niu K.M."/>
            <person name="Lee S.W."/>
            <person name="Kothari D."/>
            <person name="Yi K.J."/>
            <person name="Kim S.K."/>
        </authorList>
    </citation>
    <scope>NUCLEOTIDE SEQUENCE</scope>
    <source>
        <strain evidence="6">SK3146</strain>
    </source>
</reference>
<evidence type="ECO:0000256" key="1">
    <source>
        <dbReference type="ARBA" id="ARBA00009677"/>
    </source>
</evidence>
<dbReference type="Pfam" id="PF22692">
    <property type="entry name" value="LlgE_F_G_D1"/>
    <property type="match status" value="1"/>
</dbReference>
<dbReference type="InterPro" id="IPR001444">
    <property type="entry name" value="Flag_bb_rod_N"/>
</dbReference>
<evidence type="ECO:0000256" key="2">
    <source>
        <dbReference type="RuleBase" id="RU362116"/>
    </source>
</evidence>
<dbReference type="PANTHER" id="PTHR30435">
    <property type="entry name" value="FLAGELLAR PROTEIN"/>
    <property type="match status" value="1"/>
</dbReference>
<feature type="domain" description="Flagellar basal body rod protein N-terminal" evidence="3">
    <location>
        <begin position="12"/>
        <end position="35"/>
    </location>
</feature>
<keyword evidence="6" id="KW-0966">Cell projection</keyword>
<keyword evidence="6" id="KW-0282">Flagellum</keyword>
<keyword evidence="6" id="KW-0969">Cilium</keyword>
<accession>A0ABY4RPL6</accession>
<proteinExistence type="inferred from homology"/>
<feature type="domain" description="Flagellar hook protein FlgE/F/G-like D1" evidence="5">
    <location>
        <begin position="96"/>
        <end position="177"/>
    </location>
</feature>
<gene>
    <name evidence="6" type="primary">flgG_1</name>
    <name evidence="6" type="ORF">SK3146_03667</name>
</gene>
<dbReference type="InterPro" id="IPR010930">
    <property type="entry name" value="Flg_bb/hook_C_dom"/>
</dbReference>
<comment type="subcellular location">
    <subcellularLocation>
        <location evidence="2">Bacterial flagellum basal body</location>
    </subcellularLocation>
</comment>